<accession>A0A2G5SSR3</accession>
<evidence type="ECO:0000256" key="4">
    <source>
        <dbReference type="SAM" id="SignalP"/>
    </source>
</evidence>
<keyword evidence="4" id="KW-0732">Signal</keyword>
<dbReference type="InterPro" id="IPR013320">
    <property type="entry name" value="ConA-like_dom_sf"/>
</dbReference>
<sequence>MISSSFISLFILASCCFDNSLQRIPLHHLAKHAGTAADFTDVFSWLASGFNNNAQKNAQRNQDSTIQSTSHYVGKGSAHFPVVVNGSNLVHTEPIYLTVGSEIIIDVSLETRFDIYLHTSQTGHRETIHFFMSMREENRLIVFNSFFDSHWDSEERRVFPRQQQPFRIKITFSETGFKCEVGEGWVKTFEHRLPVTTIENITIRGNLLEYLEVANSEEHQGDVSDEAEDYKSEDSSDQKEDYDDADYQYDDTER</sequence>
<evidence type="ECO:0000256" key="2">
    <source>
        <dbReference type="RuleBase" id="RU102079"/>
    </source>
</evidence>
<evidence type="ECO:0000256" key="3">
    <source>
        <dbReference type="SAM" id="MobiDB-lite"/>
    </source>
</evidence>
<keyword evidence="1 2" id="KW-0430">Lectin</keyword>
<gene>
    <name evidence="6" type="primary">Cnig_chr_X.g24010</name>
    <name evidence="6" type="ORF">B9Z55_024010</name>
</gene>
<feature type="chain" id="PRO_5013781276" description="Galectin" evidence="4">
    <location>
        <begin position="23"/>
        <end position="254"/>
    </location>
</feature>
<feature type="region of interest" description="Disordered" evidence="3">
    <location>
        <begin position="218"/>
        <end position="254"/>
    </location>
</feature>
<protein>
    <recommendedName>
        <fullName evidence="2">Galectin</fullName>
    </recommendedName>
</protein>
<dbReference type="EMBL" id="PDUG01000006">
    <property type="protein sequence ID" value="PIC17953.1"/>
    <property type="molecule type" value="Genomic_DNA"/>
</dbReference>
<dbReference type="Pfam" id="PF00337">
    <property type="entry name" value="Gal-bind_lectin"/>
    <property type="match status" value="1"/>
</dbReference>
<feature type="domain" description="Galectin" evidence="5">
    <location>
        <begin position="89"/>
        <end position="220"/>
    </location>
</feature>
<dbReference type="PANTHER" id="PTHR11346:SF147">
    <property type="entry name" value="GALECTIN"/>
    <property type="match status" value="1"/>
</dbReference>
<evidence type="ECO:0000313" key="7">
    <source>
        <dbReference type="Proteomes" id="UP000230233"/>
    </source>
</evidence>
<dbReference type="Gene3D" id="2.60.120.200">
    <property type="match status" value="1"/>
</dbReference>
<dbReference type="SUPFAM" id="SSF49899">
    <property type="entry name" value="Concanavalin A-like lectins/glucanases"/>
    <property type="match status" value="1"/>
</dbReference>
<dbReference type="PANTHER" id="PTHR11346">
    <property type="entry name" value="GALECTIN"/>
    <property type="match status" value="1"/>
</dbReference>
<name>A0A2G5SSR3_9PELO</name>
<dbReference type="Proteomes" id="UP000230233">
    <property type="component" value="Chromosome X"/>
</dbReference>
<dbReference type="OrthoDB" id="5858662at2759"/>
<dbReference type="AlphaFoldDB" id="A0A2G5SSR3"/>
<feature type="signal peptide" evidence="4">
    <location>
        <begin position="1"/>
        <end position="22"/>
    </location>
</feature>
<dbReference type="GO" id="GO:0030246">
    <property type="term" value="F:carbohydrate binding"/>
    <property type="evidence" value="ECO:0007669"/>
    <property type="project" value="UniProtKB-UniRule"/>
</dbReference>
<reference evidence="7" key="1">
    <citation type="submission" date="2017-10" db="EMBL/GenBank/DDBJ databases">
        <title>Rapid genome shrinkage in a self-fertile nematode reveals novel sperm competition proteins.</title>
        <authorList>
            <person name="Yin D."/>
            <person name="Schwarz E.M."/>
            <person name="Thomas C.G."/>
            <person name="Felde R.L."/>
            <person name="Korf I.F."/>
            <person name="Cutter A.D."/>
            <person name="Schartner C.M."/>
            <person name="Ralston E.J."/>
            <person name="Meyer B.J."/>
            <person name="Haag E.S."/>
        </authorList>
    </citation>
    <scope>NUCLEOTIDE SEQUENCE [LARGE SCALE GENOMIC DNA]</scope>
    <source>
        <strain evidence="7">JU1422</strain>
    </source>
</reference>
<proteinExistence type="predicted"/>
<dbReference type="SMART" id="SM00908">
    <property type="entry name" value="Gal-bind_lectin"/>
    <property type="match status" value="1"/>
</dbReference>
<dbReference type="InterPro" id="IPR001079">
    <property type="entry name" value="Galectin_CRD"/>
</dbReference>
<dbReference type="SMART" id="SM00276">
    <property type="entry name" value="GLECT"/>
    <property type="match status" value="1"/>
</dbReference>
<dbReference type="PROSITE" id="PS51304">
    <property type="entry name" value="GALECTIN"/>
    <property type="match status" value="1"/>
</dbReference>
<dbReference type="STRING" id="1611254.A0A2G5SSR3"/>
<evidence type="ECO:0000313" key="6">
    <source>
        <dbReference type="EMBL" id="PIC17953.1"/>
    </source>
</evidence>
<keyword evidence="7" id="KW-1185">Reference proteome</keyword>
<comment type="caution">
    <text evidence="6">The sequence shown here is derived from an EMBL/GenBank/DDBJ whole genome shotgun (WGS) entry which is preliminary data.</text>
</comment>
<dbReference type="InterPro" id="IPR044156">
    <property type="entry name" value="Galectin-like"/>
</dbReference>
<feature type="compositionally biased region" description="Acidic residues" evidence="3">
    <location>
        <begin position="240"/>
        <end position="254"/>
    </location>
</feature>
<evidence type="ECO:0000259" key="5">
    <source>
        <dbReference type="PROSITE" id="PS51304"/>
    </source>
</evidence>
<evidence type="ECO:0000256" key="1">
    <source>
        <dbReference type="ARBA" id="ARBA00022734"/>
    </source>
</evidence>
<organism evidence="6 7">
    <name type="scientific">Caenorhabditis nigoni</name>
    <dbReference type="NCBI Taxonomy" id="1611254"/>
    <lineage>
        <taxon>Eukaryota</taxon>
        <taxon>Metazoa</taxon>
        <taxon>Ecdysozoa</taxon>
        <taxon>Nematoda</taxon>
        <taxon>Chromadorea</taxon>
        <taxon>Rhabditida</taxon>
        <taxon>Rhabditina</taxon>
        <taxon>Rhabditomorpha</taxon>
        <taxon>Rhabditoidea</taxon>
        <taxon>Rhabditidae</taxon>
        <taxon>Peloderinae</taxon>
        <taxon>Caenorhabditis</taxon>
    </lineage>
</organism>
<feature type="compositionally biased region" description="Basic and acidic residues" evidence="3">
    <location>
        <begin position="229"/>
        <end position="239"/>
    </location>
</feature>